<comment type="caution">
    <text evidence="2">The sequence shown here is derived from an EMBL/GenBank/DDBJ whole genome shotgun (WGS) entry which is preliminary data.</text>
</comment>
<dbReference type="InterPro" id="IPR000192">
    <property type="entry name" value="Aminotrans_V_dom"/>
</dbReference>
<proteinExistence type="predicted"/>
<keyword evidence="2" id="KW-0808">Transferase</keyword>
<dbReference type="InterPro" id="IPR015424">
    <property type="entry name" value="PyrdxlP-dep_Trfase"/>
</dbReference>
<dbReference type="Pfam" id="PF00266">
    <property type="entry name" value="Aminotran_5"/>
    <property type="match status" value="1"/>
</dbReference>
<evidence type="ECO:0000259" key="1">
    <source>
        <dbReference type="Pfam" id="PF00266"/>
    </source>
</evidence>
<evidence type="ECO:0000313" key="2">
    <source>
        <dbReference type="EMBL" id="GGZ66470.1"/>
    </source>
</evidence>
<dbReference type="EMBL" id="BMUW01000009">
    <property type="protein sequence ID" value="GGZ66470.1"/>
    <property type="molecule type" value="Genomic_DNA"/>
</dbReference>
<feature type="domain" description="Aminotransferase class V" evidence="1">
    <location>
        <begin position="4"/>
        <end position="364"/>
    </location>
</feature>
<dbReference type="InterPro" id="IPR015422">
    <property type="entry name" value="PyrdxlP-dep_Trfase_small"/>
</dbReference>
<dbReference type="PANTHER" id="PTHR43586:SF24">
    <property type="entry name" value="BLR4730 PROTEIN"/>
    <property type="match status" value="1"/>
</dbReference>
<organism evidence="2 3">
    <name type="scientific">Streptomyces rubiginosohelvolus</name>
    <dbReference type="NCBI Taxonomy" id="67362"/>
    <lineage>
        <taxon>Bacteria</taxon>
        <taxon>Bacillati</taxon>
        <taxon>Actinomycetota</taxon>
        <taxon>Actinomycetes</taxon>
        <taxon>Kitasatosporales</taxon>
        <taxon>Streptomycetaceae</taxon>
        <taxon>Streptomyces</taxon>
    </lineage>
</organism>
<evidence type="ECO:0000313" key="3">
    <source>
        <dbReference type="Proteomes" id="UP000624183"/>
    </source>
</evidence>
<gene>
    <name evidence="2" type="primary">iscS</name>
    <name evidence="2" type="ORF">GCM10010328_46860</name>
</gene>
<dbReference type="SUPFAM" id="SSF53383">
    <property type="entry name" value="PLP-dependent transferases"/>
    <property type="match status" value="1"/>
</dbReference>
<dbReference type="Proteomes" id="UP000624183">
    <property type="component" value="Unassembled WGS sequence"/>
</dbReference>
<dbReference type="GO" id="GO:0008483">
    <property type="term" value="F:transaminase activity"/>
    <property type="evidence" value="ECO:0007669"/>
    <property type="project" value="UniProtKB-KW"/>
</dbReference>
<keyword evidence="3" id="KW-1185">Reference proteome</keyword>
<reference evidence="3" key="1">
    <citation type="journal article" date="2019" name="Int. J. Syst. Evol. Microbiol.">
        <title>The Global Catalogue of Microorganisms (GCM) 10K type strain sequencing project: providing services to taxonomists for standard genome sequencing and annotation.</title>
        <authorList>
            <consortium name="The Broad Institute Genomics Platform"/>
            <consortium name="The Broad Institute Genome Sequencing Center for Infectious Disease"/>
            <person name="Wu L."/>
            <person name="Ma J."/>
        </authorList>
    </citation>
    <scope>NUCLEOTIDE SEQUENCE [LARGE SCALE GENOMIC DNA]</scope>
    <source>
        <strain evidence="3">JCM 4602</strain>
    </source>
</reference>
<accession>A0ABQ3C3Y4</accession>
<dbReference type="Gene3D" id="3.40.640.10">
    <property type="entry name" value="Type I PLP-dependent aspartate aminotransferase-like (Major domain)"/>
    <property type="match status" value="1"/>
</dbReference>
<name>A0ABQ3C3Y4_9ACTN</name>
<dbReference type="InterPro" id="IPR015421">
    <property type="entry name" value="PyrdxlP-dep_Trfase_major"/>
</dbReference>
<keyword evidence="2" id="KW-0032">Aminotransferase</keyword>
<dbReference type="Gene3D" id="3.90.1150.10">
    <property type="entry name" value="Aspartate Aminotransferase, domain 1"/>
    <property type="match status" value="1"/>
</dbReference>
<sequence length="376" mass="40453">MIHLNTAGAGLVPAEVRRTMAEVLDREAAAGCYETESFYDGVVNDEVYRRLARILDAPVADVALFDSATRAWCAVVPRLNLGPGDRVWVTPYEYAGNLISLFDLRDRTGCTIEVVPLLPSGDLDLDWMAAHIDDDVALVSVTHIPSGCGIVNPVEEIGRLLAPHRCFYAVDACQSIGQVPVSAARIGCQLLTGAGRKFLRGPRGTAFAYVAPELRAALLPGFHDLHVAHVDSATGYRIDDRSARSLELAERSTAAVAGLNTALTLFEEGKPFDHEDVFGALRAAVTGAPGVELIAPGTKQSGILTFRHADVDAATVMARLAEQRINVWKIVGHHTPIYMADRGVDTAVRVSAHYYNTPEEMDVFGRALREALGAGA</sequence>
<dbReference type="PANTHER" id="PTHR43586">
    <property type="entry name" value="CYSTEINE DESULFURASE"/>
    <property type="match status" value="1"/>
</dbReference>
<protein>
    <submittedName>
        <fullName evidence="2">Aminotransferase class V</fullName>
    </submittedName>
</protein>